<sequence>MRTSAHTPSTAPLVSTNFQDPESVAPAVVQAVSNVSEDPIESLPPLNTAVDPDALAALVESGTVAHVAFSYHGHDVIVTAEGDIDVY</sequence>
<dbReference type="Pfam" id="PF18545">
    <property type="entry name" value="HalOD1"/>
    <property type="match status" value="1"/>
</dbReference>
<reference evidence="2 3" key="1">
    <citation type="submission" date="2021-06" db="EMBL/GenBank/DDBJ databases">
        <title>New haloarchaea isolates fom saline soil.</title>
        <authorList>
            <person name="Duran-Viseras A."/>
            <person name="Sanchez-Porro C.S."/>
            <person name="Ventosa A."/>
        </authorList>
    </citation>
    <scope>NUCLEOTIDE SEQUENCE [LARGE SCALE GENOMIC DNA]</scope>
    <source>
        <strain evidence="2 3">JCM 183640</strain>
    </source>
</reference>
<dbReference type="EMBL" id="JAHQXF010000001">
    <property type="protein sequence ID" value="MBV0924105.1"/>
    <property type="molecule type" value="Genomic_DNA"/>
</dbReference>
<comment type="caution">
    <text evidence="2">The sequence shown here is derived from an EMBL/GenBank/DDBJ whole genome shotgun (WGS) entry which is preliminary data.</text>
</comment>
<proteinExistence type="predicted"/>
<evidence type="ECO:0000259" key="1">
    <source>
        <dbReference type="Pfam" id="PF18545"/>
    </source>
</evidence>
<name>A0A8J7Y3L0_9EURY</name>
<dbReference type="RefSeq" id="WP_162317183.1">
    <property type="nucleotide sequence ID" value="NZ_JAHQXF010000001.1"/>
</dbReference>
<protein>
    <recommendedName>
        <fullName evidence="1">Halobacterial output domain-containing protein</fullName>
    </recommendedName>
</protein>
<evidence type="ECO:0000313" key="2">
    <source>
        <dbReference type="EMBL" id="MBV0924105.1"/>
    </source>
</evidence>
<dbReference type="Proteomes" id="UP000766550">
    <property type="component" value="Unassembled WGS sequence"/>
</dbReference>
<dbReference type="InterPro" id="IPR040624">
    <property type="entry name" value="HalOD1"/>
</dbReference>
<organism evidence="2 3">
    <name type="scientific">Haloarcula limicola</name>
    <dbReference type="NCBI Taxonomy" id="1429915"/>
    <lineage>
        <taxon>Archaea</taxon>
        <taxon>Methanobacteriati</taxon>
        <taxon>Methanobacteriota</taxon>
        <taxon>Stenosarchaea group</taxon>
        <taxon>Halobacteria</taxon>
        <taxon>Halobacteriales</taxon>
        <taxon>Haloarculaceae</taxon>
        <taxon>Haloarcula</taxon>
    </lineage>
</organism>
<evidence type="ECO:0000313" key="3">
    <source>
        <dbReference type="Proteomes" id="UP000766550"/>
    </source>
</evidence>
<feature type="domain" description="Halobacterial output" evidence="1">
    <location>
        <begin position="22"/>
        <end position="86"/>
    </location>
</feature>
<keyword evidence="3" id="KW-1185">Reference proteome</keyword>
<dbReference type="AlphaFoldDB" id="A0A8J7Y3L0"/>
<dbReference type="OrthoDB" id="221929at2157"/>
<accession>A0A8J7Y3L0</accession>
<gene>
    <name evidence="2" type="ORF">KTS45_07790</name>
</gene>